<proteinExistence type="predicted"/>
<dbReference type="Proteomes" id="UP000201501">
    <property type="component" value="Segment"/>
</dbReference>
<dbReference type="EMBL" id="LK931483">
    <property type="protein sequence ID" value="CDS63383.1"/>
    <property type="molecule type" value="Genomic_DNA"/>
</dbReference>
<accession>A0A077XL69</accession>
<dbReference type="RefSeq" id="YP_009051831.1">
    <property type="nucleotide sequence ID" value="NC_024689.1"/>
</dbReference>
<gene>
    <name evidence="1" type="primary">rep</name>
</gene>
<evidence type="ECO:0000313" key="2">
    <source>
        <dbReference type="Proteomes" id="UP000201501"/>
    </source>
</evidence>
<keyword evidence="2" id="KW-1185">Reference proteome</keyword>
<protein>
    <submittedName>
        <fullName evidence="1">Replication associated protein</fullName>
    </submittedName>
</protein>
<dbReference type="OrthoDB" id="9195at10239"/>
<evidence type="ECO:0000313" key="1">
    <source>
        <dbReference type="EMBL" id="CDS63383.1"/>
    </source>
</evidence>
<dbReference type="GeneID" id="20041354"/>
<name>A0A077XL69_9VIRU</name>
<reference evidence="1 2" key="1">
    <citation type="journal article" date="2014" name="Genome Announc.">
        <title>Mycovirus-like DNA virus sequences from cattle serum and human brain and serum samples from multiple sclerosis patients.</title>
        <authorList>
            <person name="Lamberto I."/>
            <person name="Gunst K."/>
            <person name="Mueller H."/>
            <person name="zur Hausen H."/>
            <person name="de Villiers E.M."/>
        </authorList>
    </citation>
    <scope>NUCLEOTIDE SEQUENCE [LARGE SCALE GENOMIC DNA]</scope>
    <source>
        <strain evidence="1">HCBI8.215</strain>
    </source>
</reference>
<organism evidence="1 2">
    <name type="scientific">Bovine associated gemykibivirus 1</name>
    <dbReference type="NCBI Taxonomy" id="2004486"/>
    <lineage>
        <taxon>Viruses</taxon>
        <taxon>Monodnaviria</taxon>
        <taxon>Shotokuvirae</taxon>
        <taxon>Cressdnaviricota</taxon>
        <taxon>Repensiviricetes</taxon>
        <taxon>Geplafuvirales</taxon>
        <taxon>Genomoviridae</taxon>
        <taxon>Gemykibivirus</taxon>
        <taxon>Gemykibivirus bovas1</taxon>
    </lineage>
</organism>
<sequence length="104" mass="12152">MWARSLAKHAYFGGLFSLEESLEDVKYAVFDDIAGGLKFFPQYKSWLGNQLDFYSTDKYKKKKAIKWGKPCIWISNEYPITEGVDQDWMDKNCIFVEVTTPLYS</sequence>